<organism evidence="1 2">
    <name type="scientific">Sphaerodactylus townsendi</name>
    <dbReference type="NCBI Taxonomy" id="933632"/>
    <lineage>
        <taxon>Eukaryota</taxon>
        <taxon>Metazoa</taxon>
        <taxon>Chordata</taxon>
        <taxon>Craniata</taxon>
        <taxon>Vertebrata</taxon>
        <taxon>Euteleostomi</taxon>
        <taxon>Lepidosauria</taxon>
        <taxon>Squamata</taxon>
        <taxon>Bifurcata</taxon>
        <taxon>Gekkota</taxon>
        <taxon>Sphaerodactylidae</taxon>
        <taxon>Sphaerodactylus</taxon>
    </lineage>
</organism>
<reference evidence="1" key="1">
    <citation type="submission" date="2021-08" db="EMBL/GenBank/DDBJ databases">
        <title>The first chromosome-level gecko genome reveals the dynamic sex chromosomes of Neotropical dwarf geckos (Sphaerodactylidae: Sphaerodactylus).</title>
        <authorList>
            <person name="Pinto B.J."/>
            <person name="Keating S.E."/>
            <person name="Gamble T."/>
        </authorList>
    </citation>
    <scope>NUCLEOTIDE SEQUENCE</scope>
    <source>
        <strain evidence="1">TG3544</strain>
    </source>
</reference>
<dbReference type="Proteomes" id="UP000827872">
    <property type="component" value="Linkage Group LG15"/>
</dbReference>
<sequence>MAHNHHSVMPTGWFQVLSRPFLLLLSLVVAASAQSDELTVNTQTGRVRGTRMSVPGTATSLPSWESPLQSSPVGRLRFLPGTQEAVELHAGRLLVPARLLPVRGQDVPGFHGTEMWNPNQEMSEDCLSLNILGALAAPKNATVLVWIYEAASTAALLRWTSHGGRFLAYTEKIILASISYRVGAFGFLALPGSPEAPGNVGLLDQRLALQWIQNNIHYFGARQRARRRATHLAKLVGCHSTNDSEMVACLRAKEPQELIDKEWLVLPYDSVFRFVTCPSLMVAFSLTHLRPCSAPKTSRRHRCWWGVVKDEGSYFLLYGAPGFSKDNDSLISREGLPGRGADRVPHANEIAAEAVVLQYTDWKDEHNREKNREAMDDIVGDHNVICPVMHFAARFAEHGNKVYAYLFDHRASNLIWPLWMGVPHGYEIEFVFGLPLNNSLNYTEEEKTLSRRMMRYWSQLCPLEGPHGAFREGADNIEEAERQWKVEFHRWSSYMMHWKHQFDHYSKQDRCSEL</sequence>
<name>A0ACB8EXC0_9SAUR</name>
<gene>
    <name evidence="1" type="ORF">K3G42_015366</name>
</gene>
<protein>
    <submittedName>
        <fullName evidence="1">Uncharacterized protein</fullName>
    </submittedName>
</protein>
<comment type="caution">
    <text evidence="1">The sequence shown here is derived from an EMBL/GenBank/DDBJ whole genome shotgun (WGS) entry which is preliminary data.</text>
</comment>
<evidence type="ECO:0000313" key="2">
    <source>
        <dbReference type="Proteomes" id="UP000827872"/>
    </source>
</evidence>
<evidence type="ECO:0000313" key="1">
    <source>
        <dbReference type="EMBL" id="KAH7997436.1"/>
    </source>
</evidence>
<accession>A0ACB8EXC0</accession>
<dbReference type="EMBL" id="CM037628">
    <property type="protein sequence ID" value="KAH7997436.1"/>
    <property type="molecule type" value="Genomic_DNA"/>
</dbReference>
<keyword evidence="2" id="KW-1185">Reference proteome</keyword>
<proteinExistence type="predicted"/>